<evidence type="ECO:0000256" key="1">
    <source>
        <dbReference type="SAM" id="MobiDB-lite"/>
    </source>
</evidence>
<evidence type="ECO:0000259" key="2">
    <source>
        <dbReference type="PROSITE" id="PS50076"/>
    </source>
</evidence>
<name>Q4QHA9_LEIMA</name>
<keyword evidence="4" id="KW-1185">Reference proteome</keyword>
<dbReference type="eggNOG" id="ENOG502S60I">
    <property type="taxonomic scope" value="Eukaryota"/>
</dbReference>
<evidence type="ECO:0000313" key="4">
    <source>
        <dbReference type="Proteomes" id="UP000000542"/>
    </source>
</evidence>
<dbReference type="OMA" id="WQRTTSN"/>
<dbReference type="PROSITE" id="PS50076">
    <property type="entry name" value="DNAJ_2"/>
    <property type="match status" value="1"/>
</dbReference>
<gene>
    <name evidence="3" type="ORF">LMJF_10_1050</name>
</gene>
<dbReference type="SUPFAM" id="SSF46565">
    <property type="entry name" value="Chaperone J-domain"/>
    <property type="match status" value="1"/>
</dbReference>
<dbReference type="RefSeq" id="XP_001681439.1">
    <property type="nucleotide sequence ID" value="XM_001681387.1"/>
</dbReference>
<dbReference type="InterPro" id="IPR036869">
    <property type="entry name" value="J_dom_sf"/>
</dbReference>
<dbReference type="InterPro" id="IPR001623">
    <property type="entry name" value="DnaJ_domain"/>
</dbReference>
<dbReference type="EMBL" id="FR796406">
    <property type="protein sequence ID" value="CAJ02945.1"/>
    <property type="molecule type" value="Genomic_DNA"/>
</dbReference>
<feature type="compositionally biased region" description="Low complexity" evidence="1">
    <location>
        <begin position="108"/>
        <end position="127"/>
    </location>
</feature>
<reference evidence="3 4" key="2">
    <citation type="journal article" date="2011" name="Genome Res.">
        <title>Chromosome and gene copy number variation allow major structural change between species and strains of Leishmania.</title>
        <authorList>
            <person name="Rogers M.B."/>
            <person name="Hilley J.D."/>
            <person name="Dickens N.J."/>
            <person name="Wilkes J."/>
            <person name="Bates P.A."/>
            <person name="Depledge D.P."/>
            <person name="Harris D."/>
            <person name="Her Y."/>
            <person name="Herzyk P."/>
            <person name="Imamura H."/>
            <person name="Otto T.D."/>
            <person name="Sanders M."/>
            <person name="Seeger K."/>
            <person name="Dujardin J.C."/>
            <person name="Berriman M."/>
            <person name="Smith D.F."/>
            <person name="Hertz-Fowler C."/>
            <person name="Mottram J.C."/>
        </authorList>
    </citation>
    <scope>NUCLEOTIDE SEQUENCE [LARGE SCALE GENOMIC DNA]</scope>
    <source>
        <strain evidence="4">MHOM/IL/81/Friedlin</strain>
    </source>
</reference>
<dbReference type="Pfam" id="PF00226">
    <property type="entry name" value="DnaJ"/>
    <property type="match status" value="1"/>
</dbReference>
<evidence type="ECO:0000313" key="3">
    <source>
        <dbReference type="EMBL" id="CAJ02945.1"/>
    </source>
</evidence>
<proteinExistence type="predicted"/>
<protein>
    <recommendedName>
        <fullName evidence="2">J domain-containing protein</fullName>
    </recommendedName>
</protein>
<feature type="region of interest" description="Disordered" evidence="1">
    <location>
        <begin position="108"/>
        <end position="129"/>
    </location>
</feature>
<dbReference type="VEuPathDB" id="TriTrypDB:LMJLV39_100017400"/>
<dbReference type="CDD" id="cd06257">
    <property type="entry name" value="DnaJ"/>
    <property type="match status" value="1"/>
</dbReference>
<dbReference type="VEuPathDB" id="TriTrypDB:LmjF.10.1050"/>
<dbReference type="VEuPathDB" id="TriTrypDB:LMJSD75_100017500"/>
<dbReference type="Proteomes" id="UP000000542">
    <property type="component" value="Chromosome 10"/>
</dbReference>
<dbReference type="VEuPathDB" id="TriTrypDB:LMJFC_100018300"/>
<dbReference type="AlphaFoldDB" id="Q4QHA9"/>
<reference evidence="3 4" key="1">
    <citation type="journal article" date="2005" name="Science">
        <title>The genome of the kinetoplastid parasite, Leishmania major.</title>
        <authorList>
            <person name="Ivens A.C."/>
            <person name="Peacock C.S."/>
            <person name="Worthey E.A."/>
            <person name="Murphy L."/>
            <person name="Aggarwal G."/>
            <person name="Berriman M."/>
            <person name="Sisk E."/>
            <person name="Rajandream M.A."/>
            <person name="Adlem E."/>
            <person name="Aert R."/>
            <person name="Anupama A."/>
            <person name="Apostolou Z."/>
            <person name="Attipoe P."/>
            <person name="Bason N."/>
            <person name="Bauser C."/>
            <person name="Beck A."/>
            <person name="Beverley S.M."/>
            <person name="Bianchettin G."/>
            <person name="Borzym K."/>
            <person name="Bothe G."/>
            <person name="Bruschi C.V."/>
            <person name="Collins M."/>
            <person name="Cadag E."/>
            <person name="Ciarloni L."/>
            <person name="Clayton C."/>
            <person name="Coulson R.M."/>
            <person name="Cronin A."/>
            <person name="Cruz A.K."/>
            <person name="Davies R.M."/>
            <person name="De Gaudenzi J."/>
            <person name="Dobson D.E."/>
            <person name="Duesterhoeft A."/>
            <person name="Fazelina G."/>
            <person name="Fosker N."/>
            <person name="Frasch A.C."/>
            <person name="Fraser A."/>
            <person name="Fuchs M."/>
            <person name="Gabel C."/>
            <person name="Goble A."/>
            <person name="Goffeau A."/>
            <person name="Harris D."/>
            <person name="Hertz-Fowler C."/>
            <person name="Hilbert H."/>
            <person name="Horn D."/>
            <person name="Huang Y."/>
            <person name="Klages S."/>
            <person name="Knights A."/>
            <person name="Kube M."/>
            <person name="Larke N."/>
            <person name="Litvin L."/>
            <person name="Lord A."/>
            <person name="Louie T."/>
            <person name="Marra M."/>
            <person name="Masuy D."/>
            <person name="Matthews K."/>
            <person name="Michaeli S."/>
            <person name="Mottram J.C."/>
            <person name="Muller-Auer S."/>
            <person name="Munden H."/>
            <person name="Nelson S."/>
            <person name="Norbertczak H."/>
            <person name="Oliver K."/>
            <person name="O'neil S."/>
            <person name="Pentony M."/>
            <person name="Pohl T.M."/>
            <person name="Price C."/>
            <person name="Purnelle B."/>
            <person name="Quail M.A."/>
            <person name="Rabbinowitsch E."/>
            <person name="Reinhardt R."/>
            <person name="Rieger M."/>
            <person name="Rinta J."/>
            <person name="Robben J."/>
            <person name="Robertson L."/>
            <person name="Ruiz J.C."/>
            <person name="Rutter S."/>
            <person name="Saunders D."/>
            <person name="Schafer M."/>
            <person name="Schein J."/>
            <person name="Schwartz D.C."/>
            <person name="Seeger K."/>
            <person name="Seyler A."/>
            <person name="Sharp S."/>
            <person name="Shin H."/>
            <person name="Sivam D."/>
            <person name="Squares R."/>
            <person name="Squares S."/>
            <person name="Tosato V."/>
            <person name="Vogt C."/>
            <person name="Volckaert G."/>
            <person name="Wambutt R."/>
            <person name="Warren T."/>
            <person name="Wedler H."/>
            <person name="Woodward J."/>
            <person name="Zhou S."/>
            <person name="Zimmermann W."/>
            <person name="Smith D.F."/>
            <person name="Blackwell J.M."/>
            <person name="Stuart K.D."/>
            <person name="Barrell B."/>
            <person name="Myler P.J."/>
        </authorList>
    </citation>
    <scope>NUCLEOTIDE SEQUENCE [LARGE SCALE GENOMIC DNA]</scope>
    <source>
        <strain evidence="4">MHOM/IL/81/Friedlin</strain>
    </source>
</reference>
<sequence length="276" mass="30812">MGGKEAVACVVYECVSVSVALQRVDMLRHCPLHRCLPIGVACRVLGFQTPPTSKHDLRKRFVQLTRECHPDLHADDEKAATAKMVQLTEAYTCLKELLEHRVQYHQGAGLRPRPSSASASGEGSAAARPHEDAWAEVAASFRAPGSSISLRGFTLPWQRTTSNSVISSLEAKMLEANVSFSDFVRYARHLEKDRQTKENRIHADAAMADGTHGFTSEYFESVNTNSAIRRGTERRGLPMTHLMTLGAFYYGRRLRNGIAQTPRTAWRTLRYVFLGH</sequence>
<dbReference type="InParanoid" id="Q4QHA9"/>
<dbReference type="Gene3D" id="1.10.287.110">
    <property type="entry name" value="DnaJ domain"/>
    <property type="match status" value="1"/>
</dbReference>
<feature type="domain" description="J" evidence="2">
    <location>
        <begin position="40"/>
        <end position="108"/>
    </location>
</feature>
<dbReference type="GeneID" id="5649710"/>
<dbReference type="KEGG" id="lma:LMJF_10_1050"/>
<dbReference type="HOGENOM" id="CLU_1172757_0_0_1"/>
<accession>Q4QHA9</accession>
<organism evidence="3 4">
    <name type="scientific">Leishmania major</name>
    <dbReference type="NCBI Taxonomy" id="5664"/>
    <lineage>
        <taxon>Eukaryota</taxon>
        <taxon>Discoba</taxon>
        <taxon>Euglenozoa</taxon>
        <taxon>Kinetoplastea</taxon>
        <taxon>Metakinetoplastina</taxon>
        <taxon>Trypanosomatida</taxon>
        <taxon>Trypanosomatidae</taxon>
        <taxon>Leishmaniinae</taxon>
        <taxon>Leishmania</taxon>
    </lineage>
</organism>